<name>A0A6J4EEW4_9ACAR</name>
<keyword evidence="7" id="KW-0679">Respiratory chain</keyword>
<keyword evidence="15 21" id="KW-0496">Mitochondrion</keyword>
<accession>A0A6J4EEW4</accession>
<comment type="catalytic activity">
    <reaction evidence="18">
        <text>a ubiquinone + NADH + 5 H(+)(in) = a ubiquinol + NAD(+) + 4 H(+)(out)</text>
        <dbReference type="Rhea" id="RHEA:29091"/>
        <dbReference type="Rhea" id="RHEA-COMP:9565"/>
        <dbReference type="Rhea" id="RHEA-COMP:9566"/>
        <dbReference type="ChEBI" id="CHEBI:15378"/>
        <dbReference type="ChEBI" id="CHEBI:16389"/>
        <dbReference type="ChEBI" id="CHEBI:17976"/>
        <dbReference type="ChEBI" id="CHEBI:57540"/>
        <dbReference type="ChEBI" id="CHEBI:57945"/>
        <dbReference type="EC" id="7.1.1.2"/>
    </reaction>
</comment>
<dbReference type="GO" id="GO:0008137">
    <property type="term" value="F:NADH dehydrogenase (ubiquinone) activity"/>
    <property type="evidence" value="ECO:0007669"/>
    <property type="project" value="UniProtKB-EC"/>
</dbReference>
<evidence type="ECO:0000256" key="8">
    <source>
        <dbReference type="ARBA" id="ARBA00022692"/>
    </source>
</evidence>
<sequence length="316" mass="36635">MLKWQFLIFSPIGAISSKNWFYIWIMLELSSFSFIMFLSKEKKSESSMMYFLVQSFSSTILLTSIIMFVNNSSFVQEVSFFFSFLLIISLMVSGGFAPTHTWMLEIIRSMNLKNMFIFLTIQKFAPIFILSKNTSSLSLLLIISMGAFVGVMSQISCSLVKEILVYSSISHSSWMLFSSSLDLKIFIFYFSCYSVILLYILVEMKKQKKSEIMSSMVESKNITISMISLSGVPPLLGFYPKWLALSQSMQKKNMIFISFLLVMMNCINVFVYIRIVNNKILNLPFIHKNKIKMEIWSKPNFLMNIIPISIFPFWIM</sequence>
<keyword evidence="10" id="KW-1278">Translocase</keyword>
<dbReference type="EMBL" id="LC552026">
    <property type="protein sequence ID" value="BCG28130.1"/>
    <property type="molecule type" value="Genomic_DNA"/>
</dbReference>
<feature type="transmembrane region" description="Helical" evidence="19">
    <location>
        <begin position="20"/>
        <end position="38"/>
    </location>
</feature>
<dbReference type="GO" id="GO:0005743">
    <property type="term" value="C:mitochondrial inner membrane"/>
    <property type="evidence" value="ECO:0007669"/>
    <property type="project" value="UniProtKB-SubCell"/>
</dbReference>
<dbReference type="EC" id="7.1.1.2" evidence="4"/>
<evidence type="ECO:0000256" key="2">
    <source>
        <dbReference type="ARBA" id="ARBA00004448"/>
    </source>
</evidence>
<feature type="transmembrane region" description="Helical" evidence="19">
    <location>
        <begin position="295"/>
        <end position="315"/>
    </location>
</feature>
<evidence type="ECO:0000259" key="20">
    <source>
        <dbReference type="Pfam" id="PF00361"/>
    </source>
</evidence>
<evidence type="ECO:0000256" key="6">
    <source>
        <dbReference type="ARBA" id="ARBA00022448"/>
    </source>
</evidence>
<reference evidence="21" key="2">
    <citation type="submission" date="2020-05" db="EMBL/GenBank/DDBJ databases">
        <authorList>
            <person name="Hiruta S."/>
            <person name="Shimano S."/>
        </authorList>
    </citation>
    <scope>NUCLEOTIDE SEQUENCE</scope>
    <source>
        <strain evidence="21">NMsp1</strain>
    </source>
</reference>
<evidence type="ECO:0000256" key="17">
    <source>
        <dbReference type="ARBA" id="ARBA00031028"/>
    </source>
</evidence>
<comment type="function">
    <text evidence="1">Core subunit of the mitochondrial membrane respiratory chain NADH dehydrogenase (Complex I) that is believed to belong to the minimal assembly required for catalysis. Complex I functions in the transfer of electrons from NADH to the respiratory chain. The immediate electron acceptor for the enzyme is believed to be ubiquinone.</text>
</comment>
<dbReference type="Pfam" id="PF00361">
    <property type="entry name" value="Proton_antipo_M"/>
    <property type="match status" value="1"/>
</dbReference>
<dbReference type="PANTHER" id="PTHR46552:SF1">
    <property type="entry name" value="NADH-UBIQUINONE OXIDOREDUCTASE CHAIN 2"/>
    <property type="match status" value="1"/>
</dbReference>
<evidence type="ECO:0000256" key="15">
    <source>
        <dbReference type="ARBA" id="ARBA00023128"/>
    </source>
</evidence>
<evidence type="ECO:0000256" key="4">
    <source>
        <dbReference type="ARBA" id="ARBA00012944"/>
    </source>
</evidence>
<dbReference type="GO" id="GO:0006120">
    <property type="term" value="P:mitochondrial electron transport, NADH to ubiquinone"/>
    <property type="evidence" value="ECO:0007669"/>
    <property type="project" value="TreeGrafter"/>
</dbReference>
<feature type="transmembrane region" description="Helical" evidence="19">
    <location>
        <begin position="81"/>
        <end position="103"/>
    </location>
</feature>
<evidence type="ECO:0000256" key="7">
    <source>
        <dbReference type="ARBA" id="ARBA00022660"/>
    </source>
</evidence>
<feature type="transmembrane region" description="Helical" evidence="19">
    <location>
        <begin position="50"/>
        <end position="69"/>
    </location>
</feature>
<keyword evidence="16 19" id="KW-0472">Membrane</keyword>
<dbReference type="AlphaFoldDB" id="A0A6J4EEW4"/>
<feature type="transmembrane region" description="Helical" evidence="19">
    <location>
        <begin position="181"/>
        <end position="202"/>
    </location>
</feature>
<dbReference type="InterPro" id="IPR001750">
    <property type="entry name" value="ND/Mrp_TM"/>
</dbReference>
<comment type="subcellular location">
    <subcellularLocation>
        <location evidence="2">Mitochondrion inner membrane</location>
        <topology evidence="2">Multi-pass membrane protein</topology>
    </subcellularLocation>
</comment>
<reference evidence="21" key="1">
    <citation type="journal article" date="2020" name="Mitochondrial DNA Part B Resour">
        <title>Complete mitochondrial genomes of two water mite species: Hygrobates (H.) longiporus and Hygrobates (rivobates) taniguchii (Acari, Trombidiformes, Hygrobatoidea).</title>
        <authorList>
            <person name="Hiruta S.F."/>
            <person name="Morimoto S."/>
            <person name="Yoshinari G."/>
            <person name="Goldschmidt T."/>
            <person name="Nishikawa K."/>
            <person name="Shimano S."/>
        </authorList>
    </citation>
    <scope>NUCLEOTIDE SEQUENCE</scope>
    <source>
        <strain evidence="21">NMsp1</strain>
    </source>
</reference>
<evidence type="ECO:0000256" key="19">
    <source>
        <dbReference type="SAM" id="Phobius"/>
    </source>
</evidence>
<dbReference type="GeneID" id="55757343"/>
<evidence type="ECO:0000256" key="11">
    <source>
        <dbReference type="ARBA" id="ARBA00022982"/>
    </source>
</evidence>
<geneLocation type="mitochondrion" evidence="21"/>
<evidence type="ECO:0000256" key="16">
    <source>
        <dbReference type="ARBA" id="ARBA00023136"/>
    </source>
</evidence>
<dbReference type="InterPro" id="IPR050175">
    <property type="entry name" value="Complex_I_Subunit_2"/>
</dbReference>
<protein>
    <recommendedName>
        <fullName evidence="5">NADH-ubiquinone oxidoreductase chain 2</fullName>
        <ecNumber evidence="4">7.1.1.2</ecNumber>
    </recommendedName>
    <alternativeName>
        <fullName evidence="17">NADH dehydrogenase subunit 2</fullName>
    </alternativeName>
</protein>
<feature type="domain" description="NADH:quinone oxidoreductase/Mrp antiporter transmembrane" evidence="20">
    <location>
        <begin position="17"/>
        <end position="260"/>
    </location>
</feature>
<proteinExistence type="inferred from homology"/>
<keyword evidence="13" id="KW-0520">NAD</keyword>
<gene>
    <name evidence="21" type="primary">ND2</name>
</gene>
<feature type="transmembrane region" description="Helical" evidence="19">
    <location>
        <begin position="254"/>
        <end position="275"/>
    </location>
</feature>
<keyword evidence="8 19" id="KW-0812">Transmembrane</keyword>
<evidence type="ECO:0000256" key="10">
    <source>
        <dbReference type="ARBA" id="ARBA00022967"/>
    </source>
</evidence>
<evidence type="ECO:0000256" key="12">
    <source>
        <dbReference type="ARBA" id="ARBA00022989"/>
    </source>
</evidence>
<dbReference type="CTD" id="4536"/>
<dbReference type="RefSeq" id="YP_009866798.1">
    <property type="nucleotide sequence ID" value="NC_049059.1"/>
</dbReference>
<keyword evidence="14" id="KW-0830">Ubiquinone</keyword>
<feature type="transmembrane region" description="Helical" evidence="19">
    <location>
        <begin position="222"/>
        <end position="242"/>
    </location>
</feature>
<keyword evidence="6" id="KW-0813">Transport</keyword>
<keyword evidence="11" id="KW-0249">Electron transport</keyword>
<keyword evidence="12 19" id="KW-1133">Transmembrane helix</keyword>
<evidence type="ECO:0000256" key="1">
    <source>
        <dbReference type="ARBA" id="ARBA00003257"/>
    </source>
</evidence>
<evidence type="ECO:0000256" key="3">
    <source>
        <dbReference type="ARBA" id="ARBA00007012"/>
    </source>
</evidence>
<organism evidence="21">
    <name type="scientific">Hygrobates longiporus</name>
    <dbReference type="NCBI Taxonomy" id="2740590"/>
    <lineage>
        <taxon>Eukaryota</taxon>
        <taxon>Metazoa</taxon>
        <taxon>Ecdysozoa</taxon>
        <taxon>Arthropoda</taxon>
        <taxon>Chelicerata</taxon>
        <taxon>Arachnida</taxon>
        <taxon>Acari</taxon>
        <taxon>Acariformes</taxon>
        <taxon>Trombidiformes</taxon>
        <taxon>Prostigmata</taxon>
        <taxon>Anystina</taxon>
        <taxon>Parasitengona</taxon>
        <taxon>Hydracarina</taxon>
        <taxon>Hygrobatoidea</taxon>
        <taxon>Hygrobatidae</taxon>
        <taxon>Hygrobates</taxon>
    </lineage>
</organism>
<evidence type="ECO:0000256" key="13">
    <source>
        <dbReference type="ARBA" id="ARBA00023027"/>
    </source>
</evidence>
<evidence type="ECO:0000256" key="18">
    <source>
        <dbReference type="ARBA" id="ARBA00049551"/>
    </source>
</evidence>
<feature type="transmembrane region" description="Helical" evidence="19">
    <location>
        <begin position="137"/>
        <end position="160"/>
    </location>
</feature>
<dbReference type="PANTHER" id="PTHR46552">
    <property type="entry name" value="NADH-UBIQUINONE OXIDOREDUCTASE CHAIN 2"/>
    <property type="match status" value="1"/>
</dbReference>
<evidence type="ECO:0000256" key="9">
    <source>
        <dbReference type="ARBA" id="ARBA00022792"/>
    </source>
</evidence>
<keyword evidence="9" id="KW-0999">Mitochondrion inner membrane</keyword>
<comment type="similarity">
    <text evidence="3">Belongs to the complex I subunit 2 family.</text>
</comment>
<evidence type="ECO:0000256" key="14">
    <source>
        <dbReference type="ARBA" id="ARBA00023075"/>
    </source>
</evidence>
<evidence type="ECO:0000256" key="5">
    <source>
        <dbReference type="ARBA" id="ARBA00021008"/>
    </source>
</evidence>
<evidence type="ECO:0000313" key="21">
    <source>
        <dbReference type="EMBL" id="BCG28130.1"/>
    </source>
</evidence>